<organism evidence="2 3">
    <name type="scientific">Croceibacterium salegens</name>
    <dbReference type="NCBI Taxonomy" id="1737568"/>
    <lineage>
        <taxon>Bacteria</taxon>
        <taxon>Pseudomonadati</taxon>
        <taxon>Pseudomonadota</taxon>
        <taxon>Alphaproteobacteria</taxon>
        <taxon>Sphingomonadales</taxon>
        <taxon>Erythrobacteraceae</taxon>
        <taxon>Croceibacterium</taxon>
    </lineage>
</organism>
<feature type="signal peptide" evidence="1">
    <location>
        <begin position="1"/>
        <end position="20"/>
    </location>
</feature>
<dbReference type="EMBL" id="WTYM01000035">
    <property type="protein sequence ID" value="MXO59489.1"/>
    <property type="molecule type" value="Genomic_DNA"/>
</dbReference>
<evidence type="ECO:0000256" key="1">
    <source>
        <dbReference type="SAM" id="SignalP"/>
    </source>
</evidence>
<keyword evidence="3" id="KW-1185">Reference proteome</keyword>
<evidence type="ECO:0000313" key="3">
    <source>
        <dbReference type="Proteomes" id="UP000433652"/>
    </source>
</evidence>
<dbReference type="Proteomes" id="UP000433652">
    <property type="component" value="Unassembled WGS sequence"/>
</dbReference>
<name>A0A6I4SVW7_9SPHN</name>
<dbReference type="AlphaFoldDB" id="A0A6I4SVW7"/>
<gene>
    <name evidence="2" type="ORF">GRI89_08035</name>
</gene>
<comment type="caution">
    <text evidence="2">The sequence shown here is derived from an EMBL/GenBank/DDBJ whole genome shotgun (WGS) entry which is preliminary data.</text>
</comment>
<dbReference type="OrthoDB" id="7428944at2"/>
<feature type="chain" id="PRO_5026003817" description="PepSY domain-containing protein" evidence="1">
    <location>
        <begin position="21"/>
        <end position="107"/>
    </location>
</feature>
<proteinExistence type="predicted"/>
<keyword evidence="1" id="KW-0732">Signal</keyword>
<protein>
    <recommendedName>
        <fullName evidence="4">PepSY domain-containing protein</fullName>
    </recommendedName>
</protein>
<sequence>MRNAFVKLLAGALLTSGVLAAPAVADQRREQDSAREEMRAGNVLKQRDIERIVVPQITRRNPNLQYLTFEWDEVARAYRFKFIDNTNGHIVWVDVDARNARILRIRE</sequence>
<accession>A0A6I4SVW7</accession>
<reference evidence="2 3" key="1">
    <citation type="submission" date="2019-12" db="EMBL/GenBank/DDBJ databases">
        <title>Genomic-based taxomic classification of the family Erythrobacteraceae.</title>
        <authorList>
            <person name="Xu L."/>
        </authorList>
    </citation>
    <scope>NUCLEOTIDE SEQUENCE [LARGE SCALE GENOMIC DNA]</scope>
    <source>
        <strain evidence="2 3">MCCC 1K01500</strain>
    </source>
</reference>
<evidence type="ECO:0000313" key="2">
    <source>
        <dbReference type="EMBL" id="MXO59489.1"/>
    </source>
</evidence>
<evidence type="ECO:0008006" key="4">
    <source>
        <dbReference type="Google" id="ProtNLM"/>
    </source>
</evidence>
<dbReference type="RefSeq" id="WP_159793969.1">
    <property type="nucleotide sequence ID" value="NZ_WTYM01000035.1"/>
</dbReference>